<gene>
    <name evidence="1" type="ORF">GCM10009737_08520</name>
</gene>
<keyword evidence="2" id="KW-1185">Reference proteome</keyword>
<reference evidence="2" key="1">
    <citation type="journal article" date="2019" name="Int. J. Syst. Evol. Microbiol.">
        <title>The Global Catalogue of Microorganisms (GCM) 10K type strain sequencing project: providing services to taxonomists for standard genome sequencing and annotation.</title>
        <authorList>
            <consortium name="The Broad Institute Genomics Platform"/>
            <consortium name="The Broad Institute Genome Sequencing Center for Infectious Disease"/>
            <person name="Wu L."/>
            <person name="Ma J."/>
        </authorList>
    </citation>
    <scope>NUCLEOTIDE SEQUENCE [LARGE SCALE GENOMIC DNA]</scope>
    <source>
        <strain evidence="2">JCM 14046</strain>
    </source>
</reference>
<comment type="caution">
    <text evidence="1">The sequence shown here is derived from an EMBL/GenBank/DDBJ whole genome shotgun (WGS) entry which is preliminary data.</text>
</comment>
<proteinExistence type="predicted"/>
<dbReference type="EMBL" id="BAAAMY010000002">
    <property type="protein sequence ID" value="GAA1909524.1"/>
    <property type="molecule type" value="Genomic_DNA"/>
</dbReference>
<accession>A0ABP5ABM8</accession>
<evidence type="ECO:0000313" key="1">
    <source>
        <dbReference type="EMBL" id="GAA1909524.1"/>
    </source>
</evidence>
<evidence type="ECO:0000313" key="2">
    <source>
        <dbReference type="Proteomes" id="UP001501612"/>
    </source>
</evidence>
<organism evidence="1 2">
    <name type="scientific">Nocardioides lentus</name>
    <dbReference type="NCBI Taxonomy" id="338077"/>
    <lineage>
        <taxon>Bacteria</taxon>
        <taxon>Bacillati</taxon>
        <taxon>Actinomycetota</taxon>
        <taxon>Actinomycetes</taxon>
        <taxon>Propionibacteriales</taxon>
        <taxon>Nocardioidaceae</taxon>
        <taxon>Nocardioides</taxon>
    </lineage>
</organism>
<sequence length="57" mass="5897">MKAITELAGALAQLAQFADGRTPEARAEHEARAEDALRRAISEMGGSIGGGGAHQIH</sequence>
<dbReference type="Proteomes" id="UP001501612">
    <property type="component" value="Unassembled WGS sequence"/>
</dbReference>
<name>A0ABP5ABM8_9ACTN</name>
<protein>
    <submittedName>
        <fullName evidence="1">Uncharacterized protein</fullName>
    </submittedName>
</protein>